<feature type="region of interest" description="Disordered" evidence="9">
    <location>
        <begin position="419"/>
        <end position="504"/>
    </location>
</feature>
<dbReference type="Pfam" id="PF00536">
    <property type="entry name" value="SAM_1"/>
    <property type="match status" value="1"/>
</dbReference>
<dbReference type="Ensembl" id="ENSTNIT00000021706.1">
    <property type="protein sequence ID" value="ENSTNIP00000021471.1"/>
    <property type="gene ID" value="ENSTNIG00000018305.1"/>
</dbReference>
<dbReference type="PROSITE" id="PS51024">
    <property type="entry name" value="ZF_FCS"/>
    <property type="match status" value="1"/>
</dbReference>
<keyword evidence="13" id="KW-1185">Reference proteome</keyword>
<evidence type="ECO:0000259" key="11">
    <source>
        <dbReference type="PROSITE" id="PS51024"/>
    </source>
</evidence>
<dbReference type="GO" id="GO:0003682">
    <property type="term" value="F:chromatin binding"/>
    <property type="evidence" value="ECO:0007669"/>
    <property type="project" value="TreeGrafter"/>
</dbReference>
<dbReference type="Proteomes" id="UP000007303">
    <property type="component" value="Unassembled WGS sequence"/>
</dbReference>
<feature type="compositionally biased region" description="Polar residues" evidence="9">
    <location>
        <begin position="648"/>
        <end position="657"/>
    </location>
</feature>
<dbReference type="GO" id="GO:0008270">
    <property type="term" value="F:zinc ion binding"/>
    <property type="evidence" value="ECO:0007669"/>
    <property type="project" value="UniProtKB-KW"/>
</dbReference>
<evidence type="ECO:0000256" key="7">
    <source>
        <dbReference type="ARBA" id="ARBA00023242"/>
    </source>
</evidence>
<dbReference type="OMA" id="EGCAGRD"/>
<feature type="compositionally biased region" description="Low complexity" evidence="9">
    <location>
        <begin position="658"/>
        <end position="670"/>
    </location>
</feature>
<dbReference type="Gene3D" id="1.10.150.50">
    <property type="entry name" value="Transcription Factor, Ets-1"/>
    <property type="match status" value="1"/>
</dbReference>
<feature type="compositionally biased region" description="Low complexity" evidence="9">
    <location>
        <begin position="265"/>
        <end position="279"/>
    </location>
</feature>
<keyword evidence="5" id="KW-0862">Zinc</keyword>
<reference evidence="13" key="1">
    <citation type="journal article" date="2004" name="Nature">
        <title>Genome duplication in the teleost fish Tetraodon nigroviridis reveals the early vertebrate proto-karyotype.</title>
        <authorList>
            <person name="Jaillon O."/>
            <person name="Aury J.-M."/>
            <person name="Brunet F."/>
            <person name="Petit J.-L."/>
            <person name="Stange-Thomann N."/>
            <person name="Mauceli E."/>
            <person name="Bouneau L."/>
            <person name="Fischer C."/>
            <person name="Ozouf-Costaz C."/>
            <person name="Bernot A."/>
            <person name="Nicaud S."/>
            <person name="Jaffe D."/>
            <person name="Fisher S."/>
            <person name="Lutfalla G."/>
            <person name="Dossat C."/>
            <person name="Segurens B."/>
            <person name="Dasilva C."/>
            <person name="Salanoubat M."/>
            <person name="Levy M."/>
            <person name="Boudet N."/>
            <person name="Castellano S."/>
            <person name="Anthouard V."/>
            <person name="Jubin C."/>
            <person name="Castelli V."/>
            <person name="Katinka M."/>
            <person name="Vacherie B."/>
            <person name="Biemont C."/>
            <person name="Skalli Z."/>
            <person name="Cattolico L."/>
            <person name="Poulain J."/>
            <person name="De Berardinis V."/>
            <person name="Cruaud C."/>
            <person name="Duprat S."/>
            <person name="Brottier P."/>
            <person name="Coutanceau J.-P."/>
            <person name="Gouzy J."/>
            <person name="Parra G."/>
            <person name="Lardier G."/>
            <person name="Chapple C."/>
            <person name="McKernan K.J."/>
            <person name="McEwan P."/>
            <person name="Bosak S."/>
            <person name="Kellis M."/>
            <person name="Volff J.-N."/>
            <person name="Guigo R."/>
            <person name="Zody M.C."/>
            <person name="Mesirov J."/>
            <person name="Lindblad-Toh K."/>
            <person name="Birren B."/>
            <person name="Nusbaum C."/>
            <person name="Kahn D."/>
            <person name="Robinson-Rechavi M."/>
            <person name="Laudet V."/>
            <person name="Schachter V."/>
            <person name="Quetier F."/>
            <person name="Saurin W."/>
            <person name="Scarpelli C."/>
            <person name="Wincker P."/>
            <person name="Lander E.S."/>
            <person name="Weissenbach J."/>
            <person name="Roest Crollius H."/>
        </authorList>
    </citation>
    <scope>NUCLEOTIDE SEQUENCE [LARGE SCALE GENOMIC DNA]</scope>
</reference>
<feature type="region of interest" description="Disordered" evidence="9">
    <location>
        <begin position="121"/>
        <end position="140"/>
    </location>
</feature>
<evidence type="ECO:0000256" key="5">
    <source>
        <dbReference type="ARBA" id="ARBA00022833"/>
    </source>
</evidence>
<dbReference type="Pfam" id="PF21319">
    <property type="entry name" value="zf-FCS_1"/>
    <property type="match status" value="1"/>
</dbReference>
<dbReference type="HOGENOM" id="CLU_012048_0_0_1"/>
<dbReference type="FunFam" id="1.10.150.50:FF:000011">
    <property type="entry name" value="Polyhomeotic-like protein 2 isoform 1"/>
    <property type="match status" value="1"/>
</dbReference>
<evidence type="ECO:0000256" key="2">
    <source>
        <dbReference type="ARBA" id="ARBA00022473"/>
    </source>
</evidence>
<dbReference type="GO" id="GO:0045892">
    <property type="term" value="P:negative regulation of DNA-templated transcription"/>
    <property type="evidence" value="ECO:0007669"/>
    <property type="project" value="TreeGrafter"/>
</dbReference>
<dbReference type="InterPro" id="IPR038603">
    <property type="entry name" value="Znf_FCS_sf"/>
</dbReference>
<evidence type="ECO:0000256" key="9">
    <source>
        <dbReference type="SAM" id="MobiDB-lite"/>
    </source>
</evidence>
<keyword evidence="4 8" id="KW-0863">Zinc-finger</keyword>
<dbReference type="GeneTree" id="ENSGT00940000154964"/>
<reference evidence="12" key="3">
    <citation type="submission" date="2025-09" db="UniProtKB">
        <authorList>
            <consortium name="Ensembl"/>
        </authorList>
    </citation>
    <scope>IDENTIFICATION</scope>
</reference>
<dbReference type="FunCoup" id="H3DLS3">
    <property type="interactions" value="481"/>
</dbReference>
<feature type="region of interest" description="Disordered" evidence="9">
    <location>
        <begin position="255"/>
        <end position="286"/>
    </location>
</feature>
<feature type="domain" description="FCS-type" evidence="11">
    <location>
        <begin position="573"/>
        <end position="607"/>
    </location>
</feature>
<evidence type="ECO:0000256" key="6">
    <source>
        <dbReference type="ARBA" id="ARBA00023125"/>
    </source>
</evidence>
<dbReference type="Gene3D" id="3.30.60.160">
    <property type="match status" value="1"/>
</dbReference>
<keyword evidence="2" id="KW-0217">Developmental protein</keyword>
<dbReference type="InterPro" id="IPR013761">
    <property type="entry name" value="SAM/pointed_sf"/>
</dbReference>
<evidence type="ECO:0000313" key="13">
    <source>
        <dbReference type="Proteomes" id="UP000007303"/>
    </source>
</evidence>
<comment type="subcellular location">
    <subcellularLocation>
        <location evidence="1">Nucleus</location>
    </subcellularLocation>
</comment>
<dbReference type="Pfam" id="PF16616">
    <property type="entry name" value="PHC2_SAM_assoc"/>
    <property type="match status" value="1"/>
</dbReference>
<reference evidence="12" key="2">
    <citation type="submission" date="2025-08" db="UniProtKB">
        <authorList>
            <consortium name="Ensembl"/>
        </authorList>
    </citation>
    <scope>IDENTIFICATION</scope>
</reference>
<dbReference type="STRING" id="99883.ENSTNIP00000021471"/>
<dbReference type="SMART" id="SM00454">
    <property type="entry name" value="SAM"/>
    <property type="match status" value="1"/>
</dbReference>
<dbReference type="GO" id="GO:0035102">
    <property type="term" value="C:PRC1 complex"/>
    <property type="evidence" value="ECO:0007669"/>
    <property type="project" value="TreeGrafter"/>
</dbReference>
<protein>
    <submittedName>
        <fullName evidence="12">Polyhomeotic homolog 2b (Drosophila)</fullName>
    </submittedName>
</protein>
<sequence length="789" mass="84504">MESEPEATAATANTTGTPVSTTTTTTTTSSSSGSSTNTSSTRLAVPQISVYSGMPDRQTVQVFQQALHRQPNTAAQYLQQMYAAQQQHLMLQTAALQQHHSLSTAQLQSLAAVQQASITAGRQSSSQNGTSAQQTGSTQATINLSSSPAAAQLISRSQAQMYLRAQMAQQNNLVQVARRLGQAVPLSPQLIFTPTATVTAVQSESSTQASSLVPTLTNQVQNLTIRGQQVATTSSSQTQSLQALSLKQTPVPIQPASVMKNPTQGASAGAKAGSAENSSDGGKKGDNAALTEVRAINMSRNVNAVSARPLIAPAYTQIQPNSLFVALQSPSSQRTPGQLLQTASIQPSQHPVPVLPKPASHQPSTPSQQATIFHSTISPHALHSTLNHTKAQPVQLTAINLQIQPTVSTLLLREGFARTASVPPSQTPKPVEQPKVDPVTPTTEPQGNLLRSAEEAWQRQQRWEGSERSEGGETPPPAMTSGTASEAPAVTGSTPQNGENKPPQAIVKPQVLTHVIEGFVIQEGAEPFPVEHLPILIDSPKKLDHQLSSDPDNTPASNAANSDSETDDISQPEKEQEPKLTCEYCGWVDFAYTFKGSKRFCSVVCAKRYNVGCTKRMGLFHPEKNKQVSNWRRKSQGRASIEAKKQKLSLSPQQTQGSSVSSPHASQPSQEESSLCSDMSSCEEPPSPLSAASSGALAPPDQEGCSEREAALLRQRFVPNDPTKWNVEEVYDFIRSLPGCQEIADEFRSQEIDGQALLLLKEDHLMSTMNIKLGPALKIFARINMLKDS</sequence>
<keyword evidence="6" id="KW-0238">DNA-binding</keyword>
<dbReference type="InParanoid" id="H3DLS3"/>
<dbReference type="InterPro" id="IPR012313">
    <property type="entry name" value="Znf_FCS"/>
</dbReference>
<feature type="domain" description="SAM" evidence="10">
    <location>
        <begin position="725"/>
        <end position="789"/>
    </location>
</feature>
<dbReference type="PANTHER" id="PTHR12247:SF86">
    <property type="entry name" value="POLYHOMEOTIC-LIKE PROTEIN 2"/>
    <property type="match status" value="1"/>
</dbReference>
<dbReference type="SUPFAM" id="SSF47769">
    <property type="entry name" value="SAM/Pointed domain"/>
    <property type="match status" value="1"/>
</dbReference>
<feature type="region of interest" description="Disordered" evidence="9">
    <location>
        <begin position="542"/>
        <end position="575"/>
    </location>
</feature>
<feature type="compositionally biased region" description="Basic and acidic residues" evidence="9">
    <location>
        <begin position="452"/>
        <end position="471"/>
    </location>
</feature>
<dbReference type="CDD" id="cd09577">
    <property type="entry name" value="SAM_Ph1_2_3"/>
    <property type="match status" value="1"/>
</dbReference>
<dbReference type="AlphaFoldDB" id="H3DLS3"/>
<feature type="compositionally biased region" description="Polar residues" evidence="9">
    <location>
        <begin position="548"/>
        <end position="563"/>
    </location>
</feature>
<feature type="compositionally biased region" description="Polar residues" evidence="9">
    <location>
        <begin position="671"/>
        <end position="680"/>
    </location>
</feature>
<dbReference type="PROSITE" id="PS50105">
    <property type="entry name" value="SAM_DOMAIN"/>
    <property type="match status" value="1"/>
</dbReference>
<feature type="compositionally biased region" description="Low complexity" evidence="9">
    <location>
        <begin position="689"/>
        <end position="700"/>
    </location>
</feature>
<feature type="region of interest" description="Disordered" evidence="9">
    <location>
        <begin position="624"/>
        <end position="705"/>
    </location>
</feature>
<evidence type="ECO:0000256" key="1">
    <source>
        <dbReference type="ARBA" id="ARBA00004123"/>
    </source>
</evidence>
<keyword evidence="3" id="KW-0479">Metal-binding</keyword>
<evidence type="ECO:0000256" key="4">
    <source>
        <dbReference type="ARBA" id="ARBA00022771"/>
    </source>
</evidence>
<feature type="compositionally biased region" description="Low complexity" evidence="9">
    <location>
        <begin position="7"/>
        <end position="41"/>
    </location>
</feature>
<dbReference type="GO" id="GO:0042393">
    <property type="term" value="F:histone binding"/>
    <property type="evidence" value="ECO:0007669"/>
    <property type="project" value="TreeGrafter"/>
</dbReference>
<proteinExistence type="predicted"/>
<evidence type="ECO:0000259" key="10">
    <source>
        <dbReference type="PROSITE" id="PS50105"/>
    </source>
</evidence>
<evidence type="ECO:0000256" key="3">
    <source>
        <dbReference type="ARBA" id="ARBA00022723"/>
    </source>
</evidence>
<name>H3DLS3_TETNG</name>
<dbReference type="GO" id="GO:0003677">
    <property type="term" value="F:DNA binding"/>
    <property type="evidence" value="ECO:0007669"/>
    <property type="project" value="UniProtKB-KW"/>
</dbReference>
<organism evidence="12 13">
    <name type="scientific">Tetraodon nigroviridis</name>
    <name type="common">Spotted green pufferfish</name>
    <name type="synonym">Chelonodon nigroviridis</name>
    <dbReference type="NCBI Taxonomy" id="99883"/>
    <lineage>
        <taxon>Eukaryota</taxon>
        <taxon>Metazoa</taxon>
        <taxon>Chordata</taxon>
        <taxon>Craniata</taxon>
        <taxon>Vertebrata</taxon>
        <taxon>Euteleostomi</taxon>
        <taxon>Actinopterygii</taxon>
        <taxon>Neopterygii</taxon>
        <taxon>Teleostei</taxon>
        <taxon>Neoteleostei</taxon>
        <taxon>Acanthomorphata</taxon>
        <taxon>Eupercaria</taxon>
        <taxon>Tetraodontiformes</taxon>
        <taxon>Tetradontoidea</taxon>
        <taxon>Tetraodontidae</taxon>
        <taxon>Tetraodon</taxon>
    </lineage>
</organism>
<dbReference type="InterPro" id="IPR001660">
    <property type="entry name" value="SAM"/>
</dbReference>
<evidence type="ECO:0000313" key="12">
    <source>
        <dbReference type="Ensembl" id="ENSTNIP00000021471.1"/>
    </source>
</evidence>
<keyword evidence="7" id="KW-0539">Nucleus</keyword>
<dbReference type="PANTHER" id="PTHR12247">
    <property type="entry name" value="POLYCOMB GROUP PROTEIN"/>
    <property type="match status" value="1"/>
</dbReference>
<accession>H3DLS3</accession>
<dbReference type="InterPro" id="IPR050548">
    <property type="entry name" value="PcG_chromatin_remod_factors"/>
</dbReference>
<feature type="region of interest" description="Disordered" evidence="9">
    <location>
        <begin position="1"/>
        <end position="41"/>
    </location>
</feature>
<evidence type="ECO:0000256" key="8">
    <source>
        <dbReference type="PROSITE-ProRule" id="PRU00367"/>
    </source>
</evidence>